<feature type="compositionally biased region" description="Acidic residues" evidence="2">
    <location>
        <begin position="254"/>
        <end position="268"/>
    </location>
</feature>
<dbReference type="PANTHER" id="PTHR46241:SF1">
    <property type="entry name" value="OUTER DYNEIN ARM-DOCKING COMPLEX SUBUNIT 2"/>
    <property type="match status" value="1"/>
</dbReference>
<dbReference type="Proteomes" id="UP000001593">
    <property type="component" value="Unassembled WGS sequence"/>
</dbReference>
<dbReference type="PROSITE" id="PS50176">
    <property type="entry name" value="ARM_REPEAT"/>
    <property type="match status" value="1"/>
</dbReference>
<organism evidence="3 4">
    <name type="scientific">Nematostella vectensis</name>
    <name type="common">Starlet sea anemone</name>
    <dbReference type="NCBI Taxonomy" id="45351"/>
    <lineage>
        <taxon>Eukaryota</taxon>
        <taxon>Metazoa</taxon>
        <taxon>Cnidaria</taxon>
        <taxon>Anthozoa</taxon>
        <taxon>Hexacorallia</taxon>
        <taxon>Actiniaria</taxon>
        <taxon>Edwardsiidae</taxon>
        <taxon>Nematostella</taxon>
    </lineage>
</organism>
<feature type="region of interest" description="Disordered" evidence="2">
    <location>
        <begin position="99"/>
        <end position="461"/>
    </location>
</feature>
<feature type="compositionally biased region" description="Basic and acidic residues" evidence="2">
    <location>
        <begin position="317"/>
        <end position="415"/>
    </location>
</feature>
<feature type="compositionally biased region" description="Polar residues" evidence="2">
    <location>
        <begin position="103"/>
        <end position="119"/>
    </location>
</feature>
<accession>A7RRS5</accession>
<dbReference type="InterPro" id="IPR016024">
    <property type="entry name" value="ARM-type_fold"/>
</dbReference>
<dbReference type="Gene3D" id="1.25.10.10">
    <property type="entry name" value="Leucine-rich Repeat Variant"/>
    <property type="match status" value="3"/>
</dbReference>
<dbReference type="HOGENOM" id="CLU_293781_0_0_1"/>
<protein>
    <submittedName>
        <fullName evidence="3">Uncharacterized protein</fullName>
    </submittedName>
</protein>
<dbReference type="InParanoid" id="A7RRS5"/>
<dbReference type="PANTHER" id="PTHR46241">
    <property type="entry name" value="ARMADILLO REPEAT-CONTAINING PROTEIN 4 ARMC4"/>
    <property type="match status" value="1"/>
</dbReference>
<dbReference type="Pfam" id="PF00514">
    <property type="entry name" value="Arm"/>
    <property type="match status" value="1"/>
</dbReference>
<evidence type="ECO:0000256" key="1">
    <source>
        <dbReference type="PROSITE-ProRule" id="PRU00259"/>
    </source>
</evidence>
<evidence type="ECO:0000256" key="2">
    <source>
        <dbReference type="SAM" id="MobiDB-lite"/>
    </source>
</evidence>
<feature type="compositionally biased region" description="Polar residues" evidence="2">
    <location>
        <begin position="127"/>
        <end position="146"/>
    </location>
</feature>
<dbReference type="EMBL" id="DS469532">
    <property type="protein sequence ID" value="EDO45816.1"/>
    <property type="molecule type" value="Genomic_DNA"/>
</dbReference>
<proteinExistence type="predicted"/>
<dbReference type="InterPro" id="IPR000225">
    <property type="entry name" value="Armadillo"/>
</dbReference>
<dbReference type="InterPro" id="IPR011989">
    <property type="entry name" value="ARM-like"/>
</dbReference>
<sequence>MDFLRENENLARAFSSIDGRWSSKTNEILMELSFEAEVERLQVAEEAVRIVKKFNSGGKNKKERNDRLAHLCTEIANIIDKNKRLERVVHKQESELERFRAEGTTSVELQADTKSQKTPTTEDVRQHSSPATPSSGRGTSNTTQEAGTDPLLPWPERPSNQSRATSPLKSSGFPSRADSDKERTLTQSRATSPLILSEEWSRETQSRGTSPIKSWSSRRGSDADLEFDDMDRHGEDGYTDDFASEESERKENDDQSEADFEKNEEEGEENTKSHEEHQQRTSPEGLPPAERQPDRGKTTKPKATSIRKPAKRKEREKHKEEQANDSNWKQEKGKDREKKQEKIGKLVKGEKSKKQKRGEREDHGKTSKDNRKSTSPKEPRKTQNESKHQRESPDAKSTANKKESQTGSRNEEPKTNPRPPRRRARNVPKMSGRVVSGNSAHWYSSESSSSSEESEDDDITRKIRPELTTEYWEIHRLVKYLRAGNPTVTIIALCALQDFSIEQEGCQLSLLDLRAAPVLLNLLNTDNYSCMIGSLQLLRRLSCSKFVNLELYRLGGVEQLVSCLESSSFEVQSLAAATLANLVSFGKAYSAVRKGRGIRKLVELLKPGDTKSVKVHTRRYTNDHDHSTLRRNACNALWSCSKSSKNITAIRTAGTVPILASLLTSGKHDLQLPAVGIIQECSNDTVFRGELRKHGMIQEIVQLLIDGSEDMKALCASAIDKVELLKPGDTKSVKVHTRRYTNDHDHSTLRRNACNALWSCSKSSKNITAIRTAGTVPILASLLTSGKHDLQLPAVGIIQECSNDTIFRGELRKHGMIQEIVQLLIDGSEDMKALCASAIDKVKAQPSPSTPACLAIDKCAEDEETRELVLKHGGLDPMVDVLATRPCKNAELLAAVAGALWKCAEHGDSMRRLERLGTVNHLITQVKLEHSLPVSIARPSWVTIITTGHSLPFKYSTAFLGNYHYHGALNTGNYSTAFLGHYHYHGVLITGKYGTAFLGHYHYHGALITGYPLAQLDQIHRAGEKNVMFFCLRR</sequence>
<feature type="repeat" description="ARM" evidence="1">
    <location>
        <begin position="555"/>
        <end position="582"/>
    </location>
</feature>
<dbReference type="SUPFAM" id="SSF48371">
    <property type="entry name" value="ARM repeat"/>
    <property type="match status" value="1"/>
</dbReference>
<dbReference type="STRING" id="45351.A7RRS5"/>
<name>A7RRS5_NEMVE</name>
<feature type="compositionally biased region" description="Polar residues" evidence="2">
    <location>
        <begin position="206"/>
        <end position="218"/>
    </location>
</feature>
<reference evidence="3 4" key="1">
    <citation type="journal article" date="2007" name="Science">
        <title>Sea anemone genome reveals ancestral eumetazoan gene repertoire and genomic organization.</title>
        <authorList>
            <person name="Putnam N.H."/>
            <person name="Srivastava M."/>
            <person name="Hellsten U."/>
            <person name="Dirks B."/>
            <person name="Chapman J."/>
            <person name="Salamov A."/>
            <person name="Terry A."/>
            <person name="Shapiro H."/>
            <person name="Lindquist E."/>
            <person name="Kapitonov V.V."/>
            <person name="Jurka J."/>
            <person name="Genikhovich G."/>
            <person name="Grigoriev I.V."/>
            <person name="Lucas S.M."/>
            <person name="Steele R.E."/>
            <person name="Finnerty J.R."/>
            <person name="Technau U."/>
            <person name="Martindale M.Q."/>
            <person name="Rokhsar D.S."/>
        </authorList>
    </citation>
    <scope>NUCLEOTIDE SEQUENCE [LARGE SCALE GENOMIC DNA]</scope>
    <source>
        <strain evidence="4">CH2 X CH6</strain>
    </source>
</reference>
<feature type="compositionally biased region" description="Basic and acidic residues" evidence="2">
    <location>
        <begin position="269"/>
        <end position="279"/>
    </location>
</feature>
<dbReference type="SMART" id="SM00185">
    <property type="entry name" value="ARM"/>
    <property type="match status" value="7"/>
</dbReference>
<keyword evidence="4" id="KW-1185">Reference proteome</keyword>
<dbReference type="eggNOG" id="KOG0167">
    <property type="taxonomic scope" value="Eukaryota"/>
</dbReference>
<evidence type="ECO:0000313" key="4">
    <source>
        <dbReference type="Proteomes" id="UP000001593"/>
    </source>
</evidence>
<dbReference type="AlphaFoldDB" id="A7RRS5"/>
<evidence type="ECO:0000313" key="3">
    <source>
        <dbReference type="EMBL" id="EDO45816.1"/>
    </source>
</evidence>
<feature type="compositionally biased region" description="Polar residues" evidence="2">
    <location>
        <begin position="158"/>
        <end position="173"/>
    </location>
</feature>
<gene>
    <name evidence="3" type="ORF">NEMVEDRAFT_v1g201155</name>
</gene>